<gene>
    <name evidence="1" type="ORF">BI364_14805</name>
</gene>
<dbReference type="Proteomes" id="UP000095401">
    <property type="component" value="Chromosome"/>
</dbReference>
<sequence>MAMDEMIVLLAAQAATPKVVVNEALEAALRGLDRRIEALSAALEVEYLGPGIGMQDMDAEHVFRLVVRHHVWDVAHSGWGLKVCDALPNGGLRPMWPIYGVGRLRKQQLVKTLPAFFQGYMAAVVAAGKAQSSAGLELQALAESFG</sequence>
<name>A0A1D8IRL9_9GAMM</name>
<accession>A0A1D8IRL9</accession>
<keyword evidence="2" id="KW-1185">Reference proteome</keyword>
<reference evidence="2" key="1">
    <citation type="submission" date="2016-09" db="EMBL/GenBank/DDBJ databases">
        <title>Acidihalobacter prosperus F5.</title>
        <authorList>
            <person name="Khaleque H.N."/>
            <person name="Ramsay J.P."/>
            <person name="Kaksonen A.H."/>
            <person name="Boxall N.J."/>
            <person name="Watkin E.L.J."/>
        </authorList>
    </citation>
    <scope>NUCLEOTIDE SEQUENCE [LARGE SCALE GENOMIC DNA]</scope>
    <source>
        <strain evidence="2">F5</strain>
    </source>
</reference>
<evidence type="ECO:0000313" key="1">
    <source>
        <dbReference type="EMBL" id="AOU99043.1"/>
    </source>
</evidence>
<dbReference type="EMBL" id="CP017415">
    <property type="protein sequence ID" value="AOU99043.1"/>
    <property type="molecule type" value="Genomic_DNA"/>
</dbReference>
<dbReference type="AlphaFoldDB" id="A0A1D8IRL9"/>
<evidence type="ECO:0000313" key="2">
    <source>
        <dbReference type="Proteomes" id="UP000095401"/>
    </source>
</evidence>
<dbReference type="KEGG" id="aprs:BI364_14805"/>
<protein>
    <submittedName>
        <fullName evidence="1">Uncharacterized protein</fullName>
    </submittedName>
</protein>
<organism evidence="1 2">
    <name type="scientific">Acidihalobacter yilgarnensis</name>
    <dbReference type="NCBI Taxonomy" id="2819280"/>
    <lineage>
        <taxon>Bacteria</taxon>
        <taxon>Pseudomonadati</taxon>
        <taxon>Pseudomonadota</taxon>
        <taxon>Gammaproteobacteria</taxon>
        <taxon>Chromatiales</taxon>
        <taxon>Ectothiorhodospiraceae</taxon>
        <taxon>Acidihalobacter</taxon>
    </lineage>
</organism>
<proteinExistence type="predicted"/>